<organism evidence="2">
    <name type="scientific">Vecturithrix granuli</name>
    <dbReference type="NCBI Taxonomy" id="1499967"/>
    <lineage>
        <taxon>Bacteria</taxon>
        <taxon>Candidatus Moduliflexota</taxon>
        <taxon>Candidatus Vecturitrichia</taxon>
        <taxon>Candidatus Vecturitrichales</taxon>
        <taxon>Candidatus Vecturitrichaceae</taxon>
        <taxon>Candidatus Vecturithrix</taxon>
    </lineage>
</organism>
<proteinExistence type="predicted"/>
<sequence length="114" mass="12923">MIEIIVNGLVQLFFLMGIIFSIMGNLGVLIFPDIYTRLQASSTCSTTSVFSIFLAAMLLSGFSVLSGKILVITMFFLISNPVSSYIIAQYAWNKEIIPWRKIRHRRSLEQEGRQ</sequence>
<gene>
    <name evidence="2" type="ORF">U27_06641</name>
</gene>
<keyword evidence="1" id="KW-0812">Transmembrane</keyword>
<keyword evidence="1" id="KW-0472">Membrane</keyword>
<dbReference type="Proteomes" id="UP000030661">
    <property type="component" value="Unassembled WGS sequence"/>
</dbReference>
<keyword evidence="1" id="KW-1133">Transmembrane helix</keyword>
<dbReference type="InterPro" id="IPR005133">
    <property type="entry name" value="PhaG_MnhG_YufB"/>
</dbReference>
<evidence type="ECO:0000313" key="3">
    <source>
        <dbReference type="Proteomes" id="UP000030661"/>
    </source>
</evidence>
<reference evidence="2" key="1">
    <citation type="journal article" date="2015" name="PeerJ">
        <title>First genomic representation of candidate bacterial phylum KSB3 points to enhanced environmental sensing as a trigger of wastewater bulking.</title>
        <authorList>
            <person name="Sekiguchi Y."/>
            <person name="Ohashi A."/>
            <person name="Parks D.H."/>
            <person name="Yamauchi T."/>
            <person name="Tyson G.W."/>
            <person name="Hugenholtz P."/>
        </authorList>
    </citation>
    <scope>NUCLEOTIDE SEQUENCE [LARGE SCALE GENOMIC DNA]</scope>
</reference>
<keyword evidence="3" id="KW-1185">Reference proteome</keyword>
<name>A0A081C501_VECG1</name>
<dbReference type="AlphaFoldDB" id="A0A081C501"/>
<dbReference type="NCBIfam" id="TIGR01300">
    <property type="entry name" value="CPA3_mnhG_phaG"/>
    <property type="match status" value="1"/>
</dbReference>
<dbReference type="Pfam" id="PF03334">
    <property type="entry name" value="PhaG_MnhG_YufB"/>
    <property type="match status" value="1"/>
</dbReference>
<dbReference type="STRING" id="1499967.U27_06641"/>
<feature type="transmembrane region" description="Helical" evidence="1">
    <location>
        <begin position="43"/>
        <end position="63"/>
    </location>
</feature>
<evidence type="ECO:0000313" key="2">
    <source>
        <dbReference type="EMBL" id="GAK59656.1"/>
    </source>
</evidence>
<feature type="transmembrane region" description="Helical" evidence="1">
    <location>
        <begin position="69"/>
        <end position="92"/>
    </location>
</feature>
<protein>
    <submittedName>
        <fullName evidence="2">Monovalent cation/proton antiporter, MnhG/PhaG subunit</fullName>
    </submittedName>
</protein>
<feature type="transmembrane region" description="Helical" evidence="1">
    <location>
        <begin position="12"/>
        <end position="31"/>
    </location>
</feature>
<dbReference type="PANTHER" id="PTHR34703">
    <property type="entry name" value="ANTIPORTER SUBUNIT MNHG2-RELATED"/>
    <property type="match status" value="1"/>
</dbReference>
<dbReference type="HOGENOM" id="CLU_121334_2_3_0"/>
<accession>A0A081C501</accession>
<dbReference type="EMBL" id="DF820470">
    <property type="protein sequence ID" value="GAK59656.1"/>
    <property type="molecule type" value="Genomic_DNA"/>
</dbReference>
<dbReference type="eggNOG" id="COG1320">
    <property type="taxonomic scope" value="Bacteria"/>
</dbReference>
<evidence type="ECO:0000256" key="1">
    <source>
        <dbReference type="SAM" id="Phobius"/>
    </source>
</evidence>
<dbReference type="PANTHER" id="PTHR34703:SF1">
    <property type="entry name" value="ANTIPORTER SUBUNIT MNHG2-RELATED"/>
    <property type="match status" value="1"/>
</dbReference>
<dbReference type="GO" id="GO:0015385">
    <property type="term" value="F:sodium:proton antiporter activity"/>
    <property type="evidence" value="ECO:0007669"/>
    <property type="project" value="TreeGrafter"/>
</dbReference>